<dbReference type="RefSeq" id="WP_173272821.1">
    <property type="nucleotide sequence ID" value="NZ_AP021889.1"/>
</dbReference>
<feature type="compositionally biased region" description="Basic and acidic residues" evidence="2">
    <location>
        <begin position="29"/>
        <end position="51"/>
    </location>
</feature>
<organism evidence="3 4">
    <name type="scientific">Thiosulfatimonas sediminis</name>
    <dbReference type="NCBI Taxonomy" id="2675054"/>
    <lineage>
        <taxon>Bacteria</taxon>
        <taxon>Pseudomonadati</taxon>
        <taxon>Pseudomonadota</taxon>
        <taxon>Gammaproteobacteria</taxon>
        <taxon>Thiotrichales</taxon>
        <taxon>Piscirickettsiaceae</taxon>
        <taxon>Thiosulfatimonas</taxon>
    </lineage>
</organism>
<feature type="region of interest" description="Disordered" evidence="2">
    <location>
        <begin position="1"/>
        <end position="63"/>
    </location>
</feature>
<protein>
    <submittedName>
        <fullName evidence="3">Uncharacterized protein</fullName>
    </submittedName>
</protein>
<evidence type="ECO:0000313" key="3">
    <source>
        <dbReference type="EMBL" id="BBP46321.1"/>
    </source>
</evidence>
<keyword evidence="4" id="KW-1185">Reference proteome</keyword>
<feature type="coiled-coil region" evidence="1">
    <location>
        <begin position="221"/>
        <end position="255"/>
    </location>
</feature>
<dbReference type="AlphaFoldDB" id="A0A6F8PW16"/>
<reference evidence="4" key="1">
    <citation type="submission" date="2019-11" db="EMBL/GenBank/DDBJ databases">
        <title>Isolation and characterization of two novel species in the genus Thiomicrorhabdus.</title>
        <authorList>
            <person name="Mochizuki J."/>
            <person name="Kojima H."/>
            <person name="Fukui M."/>
        </authorList>
    </citation>
    <scope>NUCLEOTIDE SEQUENCE [LARGE SCALE GENOMIC DNA]</scope>
    <source>
        <strain evidence="4">aks77</strain>
    </source>
</reference>
<keyword evidence="1" id="KW-0175">Coiled coil</keyword>
<dbReference type="EMBL" id="AP021889">
    <property type="protein sequence ID" value="BBP46321.1"/>
    <property type="molecule type" value="Genomic_DNA"/>
</dbReference>
<proteinExistence type="predicted"/>
<gene>
    <name evidence="3" type="ORF">THMIRHAS_16940</name>
</gene>
<accession>A0A6F8PW16</accession>
<evidence type="ECO:0000313" key="4">
    <source>
        <dbReference type="Proteomes" id="UP000501726"/>
    </source>
</evidence>
<evidence type="ECO:0000256" key="1">
    <source>
        <dbReference type="SAM" id="Coils"/>
    </source>
</evidence>
<feature type="compositionally biased region" description="Basic and acidic residues" evidence="2">
    <location>
        <begin position="1"/>
        <end position="17"/>
    </location>
</feature>
<sequence length="330" mass="36983">MSSERKEEVLEDEKAVSDEVSSENVGMADELRERIQGSLDEPDKPSSERELPPLINDDAVSDKPEKKPGLFVRLFKAAVKTTVALVFVGGAFVGYLIYEENQSTDGDEPKPISELIEQSEKEPPELGMPEHKPLQLAELTNNGEKIREEIANGATAEIEGERVLEGVEQKTVTIGGYEVKLPEFSLDNFIADLDGVKKRVEGYTGQISEIYSKIDDLTKSLENQFIEDQKQEQEIAELKAQIAALTKDVDKLERNDRRQAAVRAAAVKKAEIPRVKGFFVWQYKAGVEIDYKGSTDRYYEGDMLGDMRVVKVDLVKEKVVVRKDGKEVML</sequence>
<evidence type="ECO:0000256" key="2">
    <source>
        <dbReference type="SAM" id="MobiDB-lite"/>
    </source>
</evidence>
<dbReference type="Proteomes" id="UP000501726">
    <property type="component" value="Chromosome"/>
</dbReference>
<dbReference type="KEGG" id="tse:THMIRHAS_16940"/>
<name>A0A6F8PW16_9GAMM</name>